<dbReference type="Proteomes" id="UP000249522">
    <property type="component" value="Unassembled WGS sequence"/>
</dbReference>
<proteinExistence type="predicted"/>
<reference evidence="4 5" key="1">
    <citation type="submission" date="2018-06" db="EMBL/GenBank/DDBJ databases">
        <title>Paenibacillus imtechensis sp. nov.</title>
        <authorList>
            <person name="Pinnaka A.K."/>
            <person name="Singh H."/>
            <person name="Kaur M."/>
        </authorList>
    </citation>
    <scope>NUCLEOTIDE SEQUENCE [LARGE SCALE GENOMIC DNA]</scope>
    <source>
        <strain evidence="4 5">SMB1</strain>
    </source>
</reference>
<feature type="transmembrane region" description="Helical" evidence="2">
    <location>
        <begin position="255"/>
        <end position="275"/>
    </location>
</feature>
<evidence type="ECO:0000313" key="5">
    <source>
        <dbReference type="Proteomes" id="UP000249522"/>
    </source>
</evidence>
<dbReference type="EMBL" id="QKRB01000057">
    <property type="protein sequence ID" value="PZD93673.1"/>
    <property type="molecule type" value="Genomic_DNA"/>
</dbReference>
<keyword evidence="2" id="KW-0812">Transmembrane</keyword>
<evidence type="ECO:0000256" key="2">
    <source>
        <dbReference type="SAM" id="Phobius"/>
    </source>
</evidence>
<feature type="transmembrane region" description="Helical" evidence="2">
    <location>
        <begin position="214"/>
        <end position="235"/>
    </location>
</feature>
<keyword evidence="5" id="KW-1185">Reference proteome</keyword>
<feature type="domain" description="YdbS-like PH" evidence="3">
    <location>
        <begin position="430"/>
        <end position="497"/>
    </location>
</feature>
<dbReference type="PANTHER" id="PTHR34473">
    <property type="entry name" value="UPF0699 TRANSMEMBRANE PROTEIN YDBS"/>
    <property type="match status" value="1"/>
</dbReference>
<evidence type="ECO:0000313" key="4">
    <source>
        <dbReference type="EMBL" id="PZD93673.1"/>
    </source>
</evidence>
<feature type="region of interest" description="Disordered" evidence="1">
    <location>
        <begin position="147"/>
        <end position="168"/>
    </location>
</feature>
<dbReference type="Pfam" id="PF03703">
    <property type="entry name" value="bPH_2"/>
    <property type="match status" value="3"/>
</dbReference>
<feature type="transmembrane region" description="Helical" evidence="2">
    <location>
        <begin position="411"/>
        <end position="428"/>
    </location>
</feature>
<dbReference type="OrthoDB" id="2195155at2"/>
<comment type="caution">
    <text evidence="4">The sequence shown here is derived from an EMBL/GenBank/DDBJ whole genome shotgun (WGS) entry which is preliminary data.</text>
</comment>
<feature type="transmembrane region" description="Helical" evidence="2">
    <location>
        <begin position="46"/>
        <end position="66"/>
    </location>
</feature>
<name>A0A2W1L3X0_9BACL</name>
<dbReference type="InterPro" id="IPR014529">
    <property type="entry name" value="UCP026631"/>
</dbReference>
<dbReference type="PANTHER" id="PTHR34473:SF2">
    <property type="entry name" value="UPF0699 TRANSMEMBRANE PROTEIN YDBT"/>
    <property type="match status" value="1"/>
</dbReference>
<feature type="domain" description="YdbS-like PH" evidence="3">
    <location>
        <begin position="291"/>
        <end position="359"/>
    </location>
</feature>
<keyword evidence="2" id="KW-0472">Membrane</keyword>
<evidence type="ECO:0000256" key="1">
    <source>
        <dbReference type="SAM" id="MobiDB-lite"/>
    </source>
</evidence>
<dbReference type="PIRSF" id="PIRSF026631">
    <property type="entry name" value="UCP026631"/>
    <property type="match status" value="1"/>
</dbReference>
<protein>
    <recommendedName>
        <fullName evidence="3">YdbS-like PH domain-containing protein</fullName>
    </recommendedName>
</protein>
<dbReference type="AlphaFoldDB" id="A0A2W1L3X0"/>
<organism evidence="4 5">
    <name type="scientific">Paenibacillus sambharensis</name>
    <dbReference type="NCBI Taxonomy" id="1803190"/>
    <lineage>
        <taxon>Bacteria</taxon>
        <taxon>Bacillati</taxon>
        <taxon>Bacillota</taxon>
        <taxon>Bacilli</taxon>
        <taxon>Bacillales</taxon>
        <taxon>Paenibacillaceae</taxon>
        <taxon>Paenibacillus</taxon>
    </lineage>
</organism>
<evidence type="ECO:0000259" key="3">
    <source>
        <dbReference type="Pfam" id="PF03703"/>
    </source>
</evidence>
<feature type="transmembrane region" description="Helical" evidence="2">
    <location>
        <begin position="384"/>
        <end position="405"/>
    </location>
</feature>
<dbReference type="InterPro" id="IPR005182">
    <property type="entry name" value="YdbS-like_PH"/>
</dbReference>
<dbReference type="RefSeq" id="WP_111149343.1">
    <property type="nucleotide sequence ID" value="NZ_QKRB01000057.1"/>
</dbReference>
<keyword evidence="2" id="KW-1133">Transmembrane helix</keyword>
<gene>
    <name evidence="4" type="ORF">DNH61_23970</name>
</gene>
<feature type="transmembrane region" description="Helical" evidence="2">
    <location>
        <begin position="12"/>
        <end position="40"/>
    </location>
</feature>
<sequence>MKKFEPGTHRLHAVSIFFFTFKFVKDLLYPLLAVIISTIVRGEINLLWIIGGVVVLVTGSAVLGWLSWLRFTYRISDDILHVQHGLFVRKKLYIHRERVQSFDMSAGVLHRIFGLWKVQIETAGGSKPEAVLSAVSTEESERLREALYGKGRGGQSDPAADTDEITSEEHHAIGPAEAQASGSLSTSELLPAQTTIQAQPAEPLASIRIPLRTLLMYSVTSGRVGIALAVIAAAYSQIDDWLSESFDIWNFVMNSLGAASLIWVAAALLFLVWLFSAIMTTIREYGFTLLADEGKLTTQKGLLERKQASISLKRVQGLHFKENAIRRALGYASVHVYVAGSTEKYEQSFLLFPMIRRSELPGLLEQFLPAYQLPEQIQGLTPRALPSFLTIPVLTAAVITAAAVLWVPDGYGLFTIALPFIALLWGWLRYRQTGWSVDDGMLTIRHGSFSTHHSIVPKHRVQWHALATNPFQRRKQLGTLSLALASGLIFVQLKIRHMPWTQGAELMGWLRRSSSANGKSHTRMG</sequence>
<accession>A0A2W1L3X0</accession>
<feature type="domain" description="YdbS-like PH" evidence="3">
    <location>
        <begin position="68"/>
        <end position="146"/>
    </location>
</feature>